<dbReference type="InterPro" id="IPR055348">
    <property type="entry name" value="DctQ"/>
</dbReference>
<evidence type="ECO:0000256" key="6">
    <source>
        <dbReference type="ARBA" id="ARBA00022989"/>
    </source>
</evidence>
<keyword evidence="4 9" id="KW-0997">Cell inner membrane</keyword>
<evidence type="ECO:0000256" key="2">
    <source>
        <dbReference type="ARBA" id="ARBA00022448"/>
    </source>
</evidence>
<dbReference type="AlphaFoldDB" id="A0A2R4MJB0"/>
<evidence type="ECO:0000256" key="8">
    <source>
        <dbReference type="ARBA" id="ARBA00038436"/>
    </source>
</evidence>
<comment type="similarity">
    <text evidence="8 9">Belongs to the TRAP transporter small permease family.</text>
</comment>
<evidence type="ECO:0000313" key="12">
    <source>
        <dbReference type="Proteomes" id="UP000258927"/>
    </source>
</evidence>
<organism evidence="11 12">
    <name type="scientific">Maritalea myrionectae</name>
    <dbReference type="NCBI Taxonomy" id="454601"/>
    <lineage>
        <taxon>Bacteria</taxon>
        <taxon>Pseudomonadati</taxon>
        <taxon>Pseudomonadota</taxon>
        <taxon>Alphaproteobacteria</taxon>
        <taxon>Hyphomicrobiales</taxon>
        <taxon>Devosiaceae</taxon>
        <taxon>Maritalea</taxon>
    </lineage>
</organism>
<evidence type="ECO:0000313" key="11">
    <source>
        <dbReference type="EMBL" id="AVX06069.1"/>
    </source>
</evidence>
<evidence type="ECO:0000256" key="5">
    <source>
        <dbReference type="ARBA" id="ARBA00022692"/>
    </source>
</evidence>
<feature type="transmembrane region" description="Helical" evidence="9">
    <location>
        <begin position="12"/>
        <end position="35"/>
    </location>
</feature>
<dbReference type="EMBL" id="CP021331">
    <property type="protein sequence ID" value="AVX06069.1"/>
    <property type="molecule type" value="Genomic_DNA"/>
</dbReference>
<keyword evidence="3" id="KW-1003">Cell membrane</keyword>
<feature type="transmembrane region" description="Helical" evidence="9">
    <location>
        <begin position="136"/>
        <end position="157"/>
    </location>
</feature>
<evidence type="ECO:0000256" key="3">
    <source>
        <dbReference type="ARBA" id="ARBA00022475"/>
    </source>
</evidence>
<dbReference type="RefSeq" id="WP_162889363.1">
    <property type="nucleotide sequence ID" value="NZ_CP021331.1"/>
</dbReference>
<keyword evidence="12" id="KW-1185">Reference proteome</keyword>
<feature type="transmembrane region" description="Helical" evidence="9">
    <location>
        <begin position="55"/>
        <end position="73"/>
    </location>
</feature>
<dbReference type="GO" id="GO:0022857">
    <property type="term" value="F:transmembrane transporter activity"/>
    <property type="evidence" value="ECO:0007669"/>
    <property type="project" value="UniProtKB-UniRule"/>
</dbReference>
<dbReference type="GO" id="GO:0005886">
    <property type="term" value="C:plasma membrane"/>
    <property type="evidence" value="ECO:0007669"/>
    <property type="project" value="UniProtKB-SubCell"/>
</dbReference>
<comment type="subunit">
    <text evidence="9">The complex comprises the extracytoplasmic solute receptor protein and the two transmembrane proteins.</text>
</comment>
<accession>A0A2R4MJB0</accession>
<comment type="function">
    <text evidence="9">Part of the tripartite ATP-independent periplasmic (TRAP) transport system.</text>
</comment>
<name>A0A2R4MJB0_9HYPH</name>
<feature type="domain" description="Tripartite ATP-independent periplasmic transporters DctQ component" evidence="10">
    <location>
        <begin position="26"/>
        <end position="164"/>
    </location>
</feature>
<evidence type="ECO:0000259" key="10">
    <source>
        <dbReference type="Pfam" id="PF04290"/>
    </source>
</evidence>
<keyword evidence="7 9" id="KW-0472">Membrane</keyword>
<dbReference type="PANTHER" id="PTHR35011">
    <property type="entry name" value="2,3-DIKETO-L-GULONATE TRAP TRANSPORTER SMALL PERMEASE PROTEIN YIAM"/>
    <property type="match status" value="1"/>
</dbReference>
<dbReference type="Proteomes" id="UP000258927">
    <property type="component" value="Plasmid pHL2708X3"/>
</dbReference>
<evidence type="ECO:0000256" key="4">
    <source>
        <dbReference type="ARBA" id="ARBA00022519"/>
    </source>
</evidence>
<dbReference type="PANTHER" id="PTHR35011:SF4">
    <property type="entry name" value="SLL1102 PROTEIN"/>
    <property type="match status" value="1"/>
</dbReference>
<gene>
    <name evidence="11" type="ORF">MXMO3_03566</name>
</gene>
<comment type="subcellular location">
    <subcellularLocation>
        <location evidence="1 9">Cell inner membrane</location>
        <topology evidence="1 9">Multi-pass membrane protein</topology>
    </subcellularLocation>
</comment>
<sequence length="185" mass="20814">MIKIARHIDRLLRLVAQAGAVAMMALIVITMYDVLTRYFQVPKFPGLNSTKLQEAEFWSHTITFATFIGFAFIKNAHVRIDLVRDLFPWRAKLVLELIGLIVFLIPFSVFGFLYSWPYVQRSFMSNEVSSSTVGLSNVWILKSMLLVLFGALFLAGISQLLKCVAGLVEAEPSDQTRDLLSGGHE</sequence>
<feature type="transmembrane region" description="Helical" evidence="9">
    <location>
        <begin position="93"/>
        <end position="116"/>
    </location>
</feature>
<evidence type="ECO:0000256" key="1">
    <source>
        <dbReference type="ARBA" id="ARBA00004429"/>
    </source>
</evidence>
<geneLocation type="plasmid" evidence="12">
    <name>phl2708x3</name>
</geneLocation>
<keyword evidence="6 9" id="KW-1133">Transmembrane helix</keyword>
<reference evidence="11 12" key="1">
    <citation type="submission" date="2017-05" db="EMBL/GenBank/DDBJ databases">
        <title>Genome Analysis of Maritalea myrionectae HL2708#5.</title>
        <authorList>
            <consortium name="Cotde Inc.-PKNU"/>
            <person name="Jang D."/>
            <person name="Oh H.-M."/>
        </authorList>
    </citation>
    <scope>NUCLEOTIDE SEQUENCE [LARGE SCALE GENOMIC DNA]</scope>
    <source>
        <strain evidence="11 12">HL2708#5</strain>
        <plasmid evidence="12">phl2708x3</plasmid>
    </source>
</reference>
<evidence type="ECO:0000256" key="9">
    <source>
        <dbReference type="RuleBase" id="RU369079"/>
    </source>
</evidence>
<keyword evidence="5 9" id="KW-0812">Transmembrane</keyword>
<proteinExistence type="inferred from homology"/>
<keyword evidence="2 9" id="KW-0813">Transport</keyword>
<keyword evidence="11" id="KW-0614">Plasmid</keyword>
<dbReference type="InterPro" id="IPR007387">
    <property type="entry name" value="TRAP_DctQ"/>
</dbReference>
<dbReference type="Pfam" id="PF04290">
    <property type="entry name" value="DctQ"/>
    <property type="match status" value="1"/>
</dbReference>
<evidence type="ECO:0000256" key="7">
    <source>
        <dbReference type="ARBA" id="ARBA00023136"/>
    </source>
</evidence>
<protein>
    <recommendedName>
        <fullName evidence="9">TRAP transporter small permease protein</fullName>
    </recommendedName>
</protein>
<dbReference type="KEGG" id="mmyr:MXMO3_03566"/>